<keyword evidence="9" id="KW-1185">Reference proteome</keyword>
<organism evidence="8 9">
    <name type="scientific">Chara braunii</name>
    <name type="common">Braun's stonewort</name>
    <dbReference type="NCBI Taxonomy" id="69332"/>
    <lineage>
        <taxon>Eukaryota</taxon>
        <taxon>Viridiplantae</taxon>
        <taxon>Streptophyta</taxon>
        <taxon>Charophyceae</taxon>
        <taxon>Charales</taxon>
        <taxon>Characeae</taxon>
        <taxon>Chara</taxon>
    </lineage>
</organism>
<evidence type="ECO:0000313" key="8">
    <source>
        <dbReference type="EMBL" id="GBG76026.1"/>
    </source>
</evidence>
<feature type="region of interest" description="Disordered" evidence="6">
    <location>
        <begin position="22"/>
        <end position="52"/>
    </location>
</feature>
<dbReference type="Gene3D" id="2.70.40.10">
    <property type="match status" value="1"/>
</dbReference>
<dbReference type="EMBL" id="BFEA01000236">
    <property type="protein sequence ID" value="GBG76026.1"/>
    <property type="molecule type" value="Genomic_DNA"/>
</dbReference>
<comment type="catalytic activity">
    <reaction evidence="5">
        <text>dUTP + H2O = dUMP + diphosphate + H(+)</text>
        <dbReference type="Rhea" id="RHEA:10248"/>
        <dbReference type="ChEBI" id="CHEBI:15377"/>
        <dbReference type="ChEBI" id="CHEBI:15378"/>
        <dbReference type="ChEBI" id="CHEBI:33019"/>
        <dbReference type="ChEBI" id="CHEBI:61555"/>
        <dbReference type="ChEBI" id="CHEBI:246422"/>
        <dbReference type="EC" id="3.6.1.23"/>
    </reaction>
</comment>
<evidence type="ECO:0000256" key="4">
    <source>
        <dbReference type="ARBA" id="ARBA00023080"/>
    </source>
</evidence>
<evidence type="ECO:0000256" key="2">
    <source>
        <dbReference type="ARBA" id="ARBA00006581"/>
    </source>
</evidence>
<accession>A0A388L126</accession>
<evidence type="ECO:0000313" key="9">
    <source>
        <dbReference type="Proteomes" id="UP000265515"/>
    </source>
</evidence>
<evidence type="ECO:0000256" key="3">
    <source>
        <dbReference type="ARBA" id="ARBA00022801"/>
    </source>
</evidence>
<comment type="similarity">
    <text evidence="2 5">Belongs to the dUTPase family.</text>
</comment>
<evidence type="ECO:0000256" key="6">
    <source>
        <dbReference type="SAM" id="MobiDB-lite"/>
    </source>
</evidence>
<dbReference type="Pfam" id="PF00692">
    <property type="entry name" value="dUTPase"/>
    <property type="match status" value="1"/>
</dbReference>
<comment type="cofactor">
    <cofactor evidence="5">
        <name>Mg(2+)</name>
        <dbReference type="ChEBI" id="CHEBI:18420"/>
    </cofactor>
</comment>
<gene>
    <name evidence="8" type="ORF">CBR_g21266</name>
</gene>
<dbReference type="GO" id="GO:0046081">
    <property type="term" value="P:dUTP catabolic process"/>
    <property type="evidence" value="ECO:0007669"/>
    <property type="project" value="UniProtKB-UniRule"/>
</dbReference>
<keyword evidence="4 5" id="KW-0546">Nucleotide metabolism</keyword>
<dbReference type="OrthoDB" id="10261072at2759"/>
<dbReference type="Proteomes" id="UP000265515">
    <property type="component" value="Unassembled WGS sequence"/>
</dbReference>
<evidence type="ECO:0000256" key="5">
    <source>
        <dbReference type="RuleBase" id="RU367024"/>
    </source>
</evidence>
<reference evidence="8 9" key="1">
    <citation type="journal article" date="2018" name="Cell">
        <title>The Chara Genome: Secondary Complexity and Implications for Plant Terrestrialization.</title>
        <authorList>
            <person name="Nishiyama T."/>
            <person name="Sakayama H."/>
            <person name="Vries J.D."/>
            <person name="Buschmann H."/>
            <person name="Saint-Marcoux D."/>
            <person name="Ullrich K.K."/>
            <person name="Haas F.B."/>
            <person name="Vanderstraeten L."/>
            <person name="Becker D."/>
            <person name="Lang D."/>
            <person name="Vosolsobe S."/>
            <person name="Rombauts S."/>
            <person name="Wilhelmsson P.K.I."/>
            <person name="Janitza P."/>
            <person name="Kern R."/>
            <person name="Heyl A."/>
            <person name="Rumpler F."/>
            <person name="Villalobos L.I.A.C."/>
            <person name="Clay J.M."/>
            <person name="Skokan R."/>
            <person name="Toyoda A."/>
            <person name="Suzuki Y."/>
            <person name="Kagoshima H."/>
            <person name="Schijlen E."/>
            <person name="Tajeshwar N."/>
            <person name="Catarino B."/>
            <person name="Hetherington A.J."/>
            <person name="Saltykova A."/>
            <person name="Bonnot C."/>
            <person name="Breuninger H."/>
            <person name="Symeonidi A."/>
            <person name="Radhakrishnan G.V."/>
            <person name="Van Nieuwerburgh F."/>
            <person name="Deforce D."/>
            <person name="Chang C."/>
            <person name="Karol K.G."/>
            <person name="Hedrich R."/>
            <person name="Ulvskov P."/>
            <person name="Glockner G."/>
            <person name="Delwiche C.F."/>
            <person name="Petrasek J."/>
            <person name="Van de Peer Y."/>
            <person name="Friml J."/>
            <person name="Beilby M."/>
            <person name="Dolan L."/>
            <person name="Kohara Y."/>
            <person name="Sugano S."/>
            <person name="Fujiyama A."/>
            <person name="Delaux P.-M."/>
            <person name="Quint M."/>
            <person name="TheiBen G."/>
            <person name="Hagemann M."/>
            <person name="Harholt J."/>
            <person name="Dunand C."/>
            <person name="Zachgo S."/>
            <person name="Langdale J."/>
            <person name="Maumus F."/>
            <person name="Straeten D.V.D."/>
            <person name="Gould S.B."/>
            <person name="Rensing S.A."/>
        </authorList>
    </citation>
    <scope>NUCLEOTIDE SEQUENCE [LARGE SCALE GENOMIC DNA]</scope>
    <source>
        <strain evidence="8 9">S276</strain>
    </source>
</reference>
<keyword evidence="5" id="KW-0460">Magnesium</keyword>
<dbReference type="PANTHER" id="PTHR11241">
    <property type="entry name" value="DEOXYURIDINE 5'-TRIPHOSPHATE NUCLEOTIDOHYDROLASE"/>
    <property type="match status" value="1"/>
</dbReference>
<evidence type="ECO:0000259" key="7">
    <source>
        <dbReference type="Pfam" id="PF00692"/>
    </source>
</evidence>
<dbReference type="GO" id="GO:0004170">
    <property type="term" value="F:dUTP diphosphatase activity"/>
    <property type="evidence" value="ECO:0007669"/>
    <property type="project" value="UniProtKB-UniRule"/>
</dbReference>
<dbReference type="EC" id="3.6.1.23" evidence="5"/>
<dbReference type="UniPathway" id="UPA00610">
    <property type="reaction ID" value="UER00666"/>
</dbReference>
<dbReference type="GO" id="GO:0006226">
    <property type="term" value="P:dUMP biosynthetic process"/>
    <property type="evidence" value="ECO:0007669"/>
    <property type="project" value="UniProtKB-UniRule"/>
</dbReference>
<feature type="domain" description="dUTPase-like" evidence="7">
    <location>
        <begin position="94"/>
        <end position="220"/>
    </location>
</feature>
<dbReference type="STRING" id="69332.A0A388L126"/>
<dbReference type="NCBIfam" id="TIGR00576">
    <property type="entry name" value="dut"/>
    <property type="match status" value="1"/>
</dbReference>
<protein>
    <recommendedName>
        <fullName evidence="5">Deoxyuridine 5'-triphosphate nucleotidohydrolase</fullName>
        <shortName evidence="5">dUTPase</shortName>
        <ecNumber evidence="5">3.6.1.23</ecNumber>
    </recommendedName>
    <alternativeName>
        <fullName evidence="5">dUTP pyrophosphatase</fullName>
    </alternativeName>
</protein>
<dbReference type="InterPro" id="IPR033704">
    <property type="entry name" value="dUTPase_trimeric"/>
</dbReference>
<dbReference type="Gramene" id="GBG76026">
    <property type="protein sequence ID" value="GBG76026"/>
    <property type="gene ID" value="CBR_g21266"/>
</dbReference>
<keyword evidence="5" id="KW-0479">Metal-binding</keyword>
<sequence>MDVSESVIDGDVPATTVVVSDTAPRQPHSKVQRIESGANEPAVDVPPDSHRDNSAVAEINGCGMNANGGKQLQVDETNAIGCGALRVVVVAPKAKIPTRAYDSAGYDLASAYPEVIPAKGKCEVRTGLRIALPEGTYGRIASRSLHADSHAINVLGGVIDRDYRGPLNFILANHSDEDFKIEEGERVAQLIVERILTPNVVVVDQLEETERGEKRLGSSGKKDMPS</sequence>
<proteinExistence type="inferred from homology"/>
<dbReference type="InterPro" id="IPR036157">
    <property type="entry name" value="dUTPase-like_sf"/>
</dbReference>
<dbReference type="SUPFAM" id="SSF51283">
    <property type="entry name" value="dUTPase-like"/>
    <property type="match status" value="1"/>
</dbReference>
<comment type="pathway">
    <text evidence="1 5">Pyrimidine metabolism; dUMP biosynthesis; dUMP from dCTP (dUTP route): step 2/2.</text>
</comment>
<evidence type="ECO:0000256" key="1">
    <source>
        <dbReference type="ARBA" id="ARBA00005142"/>
    </source>
</evidence>
<comment type="caution">
    <text evidence="8">The sequence shown here is derived from an EMBL/GenBank/DDBJ whole genome shotgun (WGS) entry which is preliminary data.</text>
</comment>
<dbReference type="AlphaFoldDB" id="A0A388L126"/>
<name>A0A388L126_CHABU</name>
<keyword evidence="3 5" id="KW-0378">Hydrolase</keyword>
<dbReference type="CDD" id="cd07557">
    <property type="entry name" value="trimeric_dUTPase"/>
    <property type="match status" value="1"/>
</dbReference>
<dbReference type="GO" id="GO:0000287">
    <property type="term" value="F:magnesium ion binding"/>
    <property type="evidence" value="ECO:0007669"/>
    <property type="project" value="UniProtKB-UniRule"/>
</dbReference>
<dbReference type="InterPro" id="IPR029054">
    <property type="entry name" value="dUTPase-like"/>
</dbReference>
<dbReference type="InterPro" id="IPR008181">
    <property type="entry name" value="dUTPase"/>
</dbReference>
<comment type="function">
    <text evidence="5">Involved in nucleotide metabolism via production of dUMP, the immediate precursor of thymidine nucleotides, and decreases the intracellular concentration of dUTP so that uracil cannot be incorporated into DNA.</text>
</comment>
<dbReference type="PANTHER" id="PTHR11241:SF0">
    <property type="entry name" value="DEOXYURIDINE 5'-TRIPHOSPHATE NUCLEOTIDOHYDROLASE"/>
    <property type="match status" value="1"/>
</dbReference>